<evidence type="ECO:0000256" key="1">
    <source>
        <dbReference type="ARBA" id="ARBA00007847"/>
    </source>
</evidence>
<keyword evidence="2" id="KW-0413">Isomerase</keyword>
<protein>
    <submittedName>
        <fullName evidence="3">Aspartate/glutamate racemase family protein</fullName>
    </submittedName>
</protein>
<organism evidence="3 4">
    <name type="scientific">Aliiglaciecola litoralis</name>
    <dbReference type="NCBI Taxonomy" id="582857"/>
    <lineage>
        <taxon>Bacteria</taxon>
        <taxon>Pseudomonadati</taxon>
        <taxon>Pseudomonadota</taxon>
        <taxon>Gammaproteobacteria</taxon>
        <taxon>Alteromonadales</taxon>
        <taxon>Alteromonadaceae</taxon>
        <taxon>Aliiglaciecola</taxon>
    </lineage>
</organism>
<dbReference type="NCBIfam" id="TIGR00035">
    <property type="entry name" value="asp_race"/>
    <property type="match status" value="1"/>
</dbReference>
<name>A0ABP3X3D4_9ALTE</name>
<dbReference type="SUPFAM" id="SSF53681">
    <property type="entry name" value="Aspartate/glutamate racemase"/>
    <property type="match status" value="2"/>
</dbReference>
<dbReference type="InterPro" id="IPR015942">
    <property type="entry name" value="Asp/Glu/hydantoin_racemase"/>
</dbReference>
<evidence type="ECO:0000313" key="4">
    <source>
        <dbReference type="Proteomes" id="UP001500359"/>
    </source>
</evidence>
<evidence type="ECO:0000313" key="3">
    <source>
        <dbReference type="EMBL" id="GAA0860106.1"/>
    </source>
</evidence>
<comment type="caution">
    <text evidence="3">The sequence shown here is derived from an EMBL/GenBank/DDBJ whole genome shotgun (WGS) entry which is preliminary data.</text>
</comment>
<dbReference type="RefSeq" id="WP_343862520.1">
    <property type="nucleotide sequence ID" value="NZ_BAAAFD010000018.1"/>
</dbReference>
<dbReference type="Gene3D" id="3.40.50.1860">
    <property type="match status" value="2"/>
</dbReference>
<dbReference type="Pfam" id="PF01177">
    <property type="entry name" value="Asp_Glu_race"/>
    <property type="match status" value="1"/>
</dbReference>
<comment type="similarity">
    <text evidence="1">Belongs to the aspartate/glutamate racemases family.</text>
</comment>
<dbReference type="InterPro" id="IPR004380">
    <property type="entry name" value="Asp_race"/>
</dbReference>
<dbReference type="EMBL" id="BAAAFD010000018">
    <property type="protein sequence ID" value="GAA0860106.1"/>
    <property type="molecule type" value="Genomic_DNA"/>
</dbReference>
<gene>
    <name evidence="3" type="ORF">GCM10009114_36040</name>
</gene>
<accession>A0ABP3X3D4</accession>
<dbReference type="InterPro" id="IPR001920">
    <property type="entry name" value="Asp/Glu_race"/>
</dbReference>
<evidence type="ECO:0000256" key="2">
    <source>
        <dbReference type="ARBA" id="ARBA00023235"/>
    </source>
</evidence>
<proteinExistence type="inferred from homology"/>
<dbReference type="PANTHER" id="PTHR21198">
    <property type="entry name" value="GLUTAMATE RACEMASE"/>
    <property type="match status" value="1"/>
</dbReference>
<dbReference type="PANTHER" id="PTHR21198:SF7">
    <property type="entry name" value="ASPARTATE-GLUTAMATE RACEMASE FAMILY"/>
    <property type="match status" value="1"/>
</dbReference>
<keyword evidence="4" id="KW-1185">Reference proteome</keyword>
<sequence>MRTIGLIGGMSWESTLSYYQLINQGIKRELGGLHSAKLVLHSVDFAEIEHLQHLQHWQKLAEILIDAAMKLEAAGADCVAICTNTMHKVAEQVENAISIPLLHIADATAKSLTPNQHFKVGLLGTQFTMEQDFYKARLTEKFGIEVLIPTLMQRQRVHDVIYQELCLGNIQQASKQAFIDVIHNLSERGAQAIILGCTEIALLVNQGDTEIKLYDTTAIHAEFIVQFAVSKLD</sequence>
<dbReference type="Proteomes" id="UP001500359">
    <property type="component" value="Unassembled WGS sequence"/>
</dbReference>
<reference evidence="4" key="1">
    <citation type="journal article" date="2019" name="Int. J. Syst. Evol. Microbiol.">
        <title>The Global Catalogue of Microorganisms (GCM) 10K type strain sequencing project: providing services to taxonomists for standard genome sequencing and annotation.</title>
        <authorList>
            <consortium name="The Broad Institute Genomics Platform"/>
            <consortium name="The Broad Institute Genome Sequencing Center for Infectious Disease"/>
            <person name="Wu L."/>
            <person name="Ma J."/>
        </authorList>
    </citation>
    <scope>NUCLEOTIDE SEQUENCE [LARGE SCALE GENOMIC DNA]</scope>
    <source>
        <strain evidence="4">JCM 15896</strain>
    </source>
</reference>